<protein>
    <recommendedName>
        <fullName evidence="6 7">Large ribosomal subunit protein uL22</fullName>
    </recommendedName>
</protein>
<sequence length="157" mass="17031">MGKEARARVLADNQAKAIGRMIRVSPRKLNLVAQTIRGKRAEAALNELTFSEKRIATVVKKVLQSAIANAENNHDLDVDNLVVKSATVGKNLVMKRFHARARGRGAGIEKPFSQITIVVEELKEEEVKKAKAAKAEAKKAAAAKRLAKKAVAAKENA</sequence>
<evidence type="ECO:0000256" key="8">
    <source>
        <dbReference type="RuleBase" id="RU004005"/>
    </source>
</evidence>
<dbReference type="Proteomes" id="UP000570514">
    <property type="component" value="Unassembled WGS sequence"/>
</dbReference>
<dbReference type="Pfam" id="PF00237">
    <property type="entry name" value="Ribosomal_L22"/>
    <property type="match status" value="1"/>
</dbReference>
<keyword evidence="12" id="KW-1185">Reference proteome</keyword>
<keyword evidence="4 7" id="KW-0689">Ribosomal protein</keyword>
<keyword evidence="2 7" id="KW-0699">rRNA-binding</keyword>
<evidence type="ECO:0000313" key="12">
    <source>
        <dbReference type="Proteomes" id="UP000570514"/>
    </source>
</evidence>
<dbReference type="CDD" id="cd00336">
    <property type="entry name" value="Ribosomal_L22"/>
    <property type="match status" value="1"/>
</dbReference>
<accession>A0A846N487</accession>
<dbReference type="GO" id="GO:0003735">
    <property type="term" value="F:structural constituent of ribosome"/>
    <property type="evidence" value="ECO:0007669"/>
    <property type="project" value="InterPro"/>
</dbReference>
<keyword evidence="5 7" id="KW-0687">Ribonucleoprotein</keyword>
<dbReference type="AlphaFoldDB" id="A0A846N487"/>
<proteinExistence type="inferred from homology"/>
<evidence type="ECO:0000256" key="2">
    <source>
        <dbReference type="ARBA" id="ARBA00022730"/>
    </source>
</evidence>
<dbReference type="RefSeq" id="WP_167084700.1">
    <property type="nucleotide sequence ID" value="NZ_BAAADC010000001.1"/>
</dbReference>
<comment type="function">
    <text evidence="7 10">This protein binds specifically to 23S rRNA; its binding is stimulated by other ribosomal proteins, e.g., L4, L17, and L20. It is important during the early stages of 50S assembly. It makes multiple contacts with different domains of the 23S rRNA in the assembled 50S subunit and ribosome.</text>
</comment>
<comment type="subunit">
    <text evidence="7 9">Part of the 50S ribosomal subunit.</text>
</comment>
<evidence type="ECO:0000256" key="10">
    <source>
        <dbReference type="RuleBase" id="RU004008"/>
    </source>
</evidence>
<evidence type="ECO:0000256" key="1">
    <source>
        <dbReference type="ARBA" id="ARBA00009451"/>
    </source>
</evidence>
<evidence type="ECO:0000256" key="5">
    <source>
        <dbReference type="ARBA" id="ARBA00023274"/>
    </source>
</evidence>
<dbReference type="PANTHER" id="PTHR13501:SF8">
    <property type="entry name" value="LARGE RIBOSOMAL SUBUNIT PROTEIN UL22M"/>
    <property type="match status" value="1"/>
</dbReference>
<dbReference type="InterPro" id="IPR005727">
    <property type="entry name" value="Ribosomal_uL22_bac/chlpt-type"/>
</dbReference>
<name>A0A846N487_9PROT</name>
<reference evidence="11 12" key="1">
    <citation type="submission" date="2020-03" db="EMBL/GenBank/DDBJ databases">
        <title>Genomic Encyclopedia of Type Strains, Phase IV (KMG-IV): sequencing the most valuable type-strain genomes for metagenomic binning, comparative biology and taxonomic classification.</title>
        <authorList>
            <person name="Goeker M."/>
        </authorList>
    </citation>
    <scope>NUCLEOTIDE SEQUENCE [LARGE SCALE GENOMIC DNA]</scope>
    <source>
        <strain evidence="11 12">DSM 19867</strain>
    </source>
</reference>
<evidence type="ECO:0000256" key="4">
    <source>
        <dbReference type="ARBA" id="ARBA00022980"/>
    </source>
</evidence>
<dbReference type="InterPro" id="IPR001063">
    <property type="entry name" value="Ribosomal_uL22"/>
</dbReference>
<dbReference type="EMBL" id="JAASRM010000001">
    <property type="protein sequence ID" value="NIK90285.1"/>
    <property type="molecule type" value="Genomic_DNA"/>
</dbReference>
<dbReference type="PANTHER" id="PTHR13501">
    <property type="entry name" value="CHLOROPLAST 50S RIBOSOMAL PROTEIN L22-RELATED"/>
    <property type="match status" value="1"/>
</dbReference>
<evidence type="ECO:0000256" key="6">
    <source>
        <dbReference type="ARBA" id="ARBA00035207"/>
    </source>
</evidence>
<dbReference type="Gene3D" id="3.90.470.10">
    <property type="entry name" value="Ribosomal protein L22/L17"/>
    <property type="match status" value="1"/>
</dbReference>
<evidence type="ECO:0000313" key="11">
    <source>
        <dbReference type="EMBL" id="NIK90285.1"/>
    </source>
</evidence>
<keyword evidence="3 7" id="KW-0694">RNA-binding</keyword>
<gene>
    <name evidence="7" type="primary">rplV</name>
    <name evidence="11" type="ORF">FHS83_003603</name>
</gene>
<dbReference type="GO" id="GO:0006412">
    <property type="term" value="P:translation"/>
    <property type="evidence" value="ECO:0007669"/>
    <property type="project" value="UniProtKB-UniRule"/>
</dbReference>
<comment type="caution">
    <text evidence="11">The sequence shown here is derived from an EMBL/GenBank/DDBJ whole genome shotgun (WGS) entry which is preliminary data.</text>
</comment>
<comment type="similarity">
    <text evidence="1 7 8">Belongs to the universal ribosomal protein uL22 family.</text>
</comment>
<dbReference type="SUPFAM" id="SSF54843">
    <property type="entry name" value="Ribosomal protein L22"/>
    <property type="match status" value="1"/>
</dbReference>
<dbReference type="GO" id="GO:0022625">
    <property type="term" value="C:cytosolic large ribosomal subunit"/>
    <property type="evidence" value="ECO:0007669"/>
    <property type="project" value="TreeGrafter"/>
</dbReference>
<evidence type="ECO:0000256" key="7">
    <source>
        <dbReference type="HAMAP-Rule" id="MF_01331"/>
    </source>
</evidence>
<evidence type="ECO:0000256" key="9">
    <source>
        <dbReference type="RuleBase" id="RU004006"/>
    </source>
</evidence>
<dbReference type="HAMAP" id="MF_01331_B">
    <property type="entry name" value="Ribosomal_uL22_B"/>
    <property type="match status" value="1"/>
</dbReference>
<dbReference type="NCBIfam" id="TIGR01044">
    <property type="entry name" value="rplV_bact"/>
    <property type="match status" value="1"/>
</dbReference>
<evidence type="ECO:0000256" key="3">
    <source>
        <dbReference type="ARBA" id="ARBA00022884"/>
    </source>
</evidence>
<dbReference type="GO" id="GO:0019843">
    <property type="term" value="F:rRNA binding"/>
    <property type="evidence" value="ECO:0007669"/>
    <property type="project" value="UniProtKB-UniRule"/>
</dbReference>
<dbReference type="InterPro" id="IPR036394">
    <property type="entry name" value="Ribosomal_uL22_sf"/>
</dbReference>
<organism evidence="11 12">
    <name type="scientific">Rhizomicrobium palustre</name>
    <dbReference type="NCBI Taxonomy" id="189966"/>
    <lineage>
        <taxon>Bacteria</taxon>
        <taxon>Pseudomonadati</taxon>
        <taxon>Pseudomonadota</taxon>
        <taxon>Alphaproteobacteria</taxon>
        <taxon>Micropepsales</taxon>
        <taxon>Micropepsaceae</taxon>
        <taxon>Rhizomicrobium</taxon>
    </lineage>
</organism>
<comment type="function">
    <text evidence="7">The globular domain of the protein is located near the polypeptide exit tunnel on the outside of the subunit, while an extended beta-hairpin is found that lines the wall of the exit tunnel in the center of the 70S ribosome.</text>
</comment>
<dbReference type="InterPro" id="IPR047867">
    <property type="entry name" value="Ribosomal_uL22_bac/org-type"/>
</dbReference>